<dbReference type="Gene3D" id="3.10.490.10">
    <property type="entry name" value="Gamma-glutamyl cyclotransferase-like"/>
    <property type="match status" value="1"/>
</dbReference>
<dbReference type="RefSeq" id="WP_163892830.1">
    <property type="nucleotide sequence ID" value="NZ_BLLB01000002.1"/>
</dbReference>
<accession>A0A7I9ZU16</accession>
<evidence type="ECO:0000259" key="1">
    <source>
        <dbReference type="Pfam" id="PF21986"/>
    </source>
</evidence>
<protein>
    <recommendedName>
        <fullName evidence="1">Allophanate hydrolase C-terminal domain-containing protein</fullName>
    </recommendedName>
</protein>
<proteinExistence type="predicted"/>
<name>A0A7I9ZU16_9MYCO</name>
<dbReference type="AlphaFoldDB" id="A0A7I9ZU16"/>
<keyword evidence="3" id="KW-1185">Reference proteome</keyword>
<dbReference type="InterPro" id="IPR053844">
    <property type="entry name" value="AH_C"/>
</dbReference>
<organism evidence="2 3">
    <name type="scientific">Mycolicibacterium hippocampi</name>
    <dbReference type="NCBI Taxonomy" id="659824"/>
    <lineage>
        <taxon>Bacteria</taxon>
        <taxon>Bacillati</taxon>
        <taxon>Actinomycetota</taxon>
        <taxon>Actinomycetes</taxon>
        <taxon>Mycobacteriales</taxon>
        <taxon>Mycobacteriaceae</taxon>
        <taxon>Mycolicibacterium</taxon>
    </lineage>
</organism>
<feature type="domain" description="Allophanate hydrolase C-terminal" evidence="1">
    <location>
        <begin position="228"/>
        <end position="349"/>
    </location>
</feature>
<gene>
    <name evidence="2" type="ORF">MHIP_47090</name>
</gene>
<evidence type="ECO:0000313" key="3">
    <source>
        <dbReference type="Proteomes" id="UP000465304"/>
    </source>
</evidence>
<evidence type="ECO:0000313" key="2">
    <source>
        <dbReference type="EMBL" id="GFH04226.1"/>
    </source>
</evidence>
<reference evidence="2 3" key="1">
    <citation type="journal article" date="2019" name="Emerg. Microbes Infect.">
        <title>Comprehensive subspecies identification of 175 nontuberculous mycobacteria species based on 7547 genomic profiles.</title>
        <authorList>
            <person name="Matsumoto Y."/>
            <person name="Kinjo T."/>
            <person name="Motooka D."/>
            <person name="Nabeya D."/>
            <person name="Jung N."/>
            <person name="Uechi K."/>
            <person name="Horii T."/>
            <person name="Iida T."/>
            <person name="Fujita J."/>
            <person name="Nakamura S."/>
        </authorList>
    </citation>
    <scope>NUCLEOTIDE SEQUENCE [LARGE SCALE GENOMIC DNA]</scope>
    <source>
        <strain evidence="2 3">JCM 30996</strain>
    </source>
</reference>
<dbReference type="Pfam" id="PF21986">
    <property type="entry name" value="AH_C"/>
    <property type="match status" value="1"/>
</dbReference>
<dbReference type="Proteomes" id="UP000465304">
    <property type="component" value="Unassembled WGS sequence"/>
</dbReference>
<sequence length="366" mass="36909">MTEQVAGRAAPGSLAGRRVVVADTVGDAAVGALRSAGAVIVDNSAFATVDGALGDGHADVVVTAAAPAGSVCITPTATALPARLSVLASDLVLADAVTAVLAGQAPGRGWPADIRLAAPVEPVVGVALHRHDRRVLGAVTAALTKIGARIVPVPVGTYSVPHGVDAVVVAADSTDRDGLCSVTVSVDGAALTVLARAFDDAVAVDLAAGLIFGRALQSIWPLSAADPVELVVFGAHLRGGPLVHQLTDLGARWAGEIITAPRYRMTVLSTSPAKPAITRVFDGEPGAALHGHRWLMSAAALGRFLAALPAPMQLGKVEFDDGSWRTAFGCEASAAVGADISSYGSWTRAVAAGAVRVADPPRQPPC</sequence>
<comment type="caution">
    <text evidence="2">The sequence shown here is derived from an EMBL/GenBank/DDBJ whole genome shotgun (WGS) entry which is preliminary data.</text>
</comment>
<dbReference type="EMBL" id="BLLB01000002">
    <property type="protein sequence ID" value="GFH04226.1"/>
    <property type="molecule type" value="Genomic_DNA"/>
</dbReference>